<dbReference type="GO" id="GO:0046872">
    <property type="term" value="F:metal ion binding"/>
    <property type="evidence" value="ECO:0007669"/>
    <property type="project" value="UniProtKB-KW"/>
</dbReference>
<dbReference type="Proteomes" id="UP000027336">
    <property type="component" value="Unassembled WGS sequence"/>
</dbReference>
<keyword evidence="6" id="KW-0482">Metalloprotease</keyword>
<comment type="caution">
    <text evidence="9">The sequence shown here is derived from an EMBL/GenBank/DDBJ whole genome shotgun (WGS) entry which is preliminary data.</text>
</comment>
<evidence type="ECO:0000256" key="4">
    <source>
        <dbReference type="ARBA" id="ARBA00022801"/>
    </source>
</evidence>
<evidence type="ECO:0000256" key="6">
    <source>
        <dbReference type="ARBA" id="ARBA00023049"/>
    </source>
</evidence>
<keyword evidence="3" id="KW-0479">Metal-binding</keyword>
<name>A0A067W4X5_9HYPH</name>
<dbReference type="InterPro" id="IPR001915">
    <property type="entry name" value="Peptidase_M48"/>
</dbReference>
<feature type="transmembrane region" description="Helical" evidence="7">
    <location>
        <begin position="21"/>
        <end position="41"/>
    </location>
</feature>
<sequence>MKKAMIQGFRFFPKKFFSYHTIYRIFFVSFSLFLVACQIKFKGNNHLHPSDFPIKTTHSNNNDVYATLGATQHPRILKTYGQEYNNPKLERMLAKIIGKLVAVSHNPNQTYHVTILNSAHVNAFALPGGYIYVTRGMLALANDSSEVAAVLAHEIAHITANHGILRLQKKVELKYTNNTSSHVELSSDMKLHNTVKTEQTLAQFSKNQELEADAIGIEMLHHAGYDAFAFPRFLQSMEAYKAFRNISGTTNDSLDFLSHHPTTPQRIRLAINKAYQISASDPKTKNTDRDTFLKSLDNMIFGDNPEKGYIRENKFVHPKWGVTFSVPTNFTINNSSPAVIASGPDKIAIRFDAIPFPTNISASDYLKSGWVSGLDETSVQPIIIQGLPAAHAHATNKQWQFDIVVIPIKNRVFRFLTAAPHHSKNFEAIAKNTTESFHTLSPQELRKLPPLKIHIVRVEQKDTILSLSDKMQDTPHKEKLFRVINGLSPTQTLLESSYVKIISE</sequence>
<keyword evidence="7" id="KW-0812">Transmembrane</keyword>
<dbReference type="HOGENOM" id="CLU_029002_5_1_5"/>
<keyword evidence="5" id="KW-0862">Zinc</keyword>
<evidence type="ECO:0000256" key="1">
    <source>
        <dbReference type="ARBA" id="ARBA00001947"/>
    </source>
</evidence>
<comment type="cofactor">
    <cofactor evidence="1">
        <name>Zn(2+)</name>
        <dbReference type="ChEBI" id="CHEBI:29105"/>
    </cofactor>
</comment>
<gene>
    <name evidence="9" type="ORF">O99_00858</name>
</gene>
<feature type="domain" description="Peptidase M48" evidence="8">
    <location>
        <begin position="88"/>
        <end position="268"/>
    </location>
</feature>
<keyword evidence="4" id="KW-0378">Hydrolase</keyword>
<dbReference type="Gene3D" id="3.30.2010.10">
    <property type="entry name" value="Metalloproteases ('zincins'), catalytic domain"/>
    <property type="match status" value="1"/>
</dbReference>
<proteinExistence type="predicted"/>
<accession>A0A067W4X5</accession>
<dbReference type="EMBL" id="AHPK01000014">
    <property type="protein sequence ID" value="KEC54960.1"/>
    <property type="molecule type" value="Genomic_DNA"/>
</dbReference>
<keyword evidence="10" id="KW-1185">Reference proteome</keyword>
<evidence type="ECO:0000256" key="2">
    <source>
        <dbReference type="ARBA" id="ARBA00022670"/>
    </source>
</evidence>
<keyword evidence="7" id="KW-0472">Membrane</keyword>
<evidence type="ECO:0000259" key="8">
    <source>
        <dbReference type="Pfam" id="PF01435"/>
    </source>
</evidence>
<dbReference type="Pfam" id="PF01435">
    <property type="entry name" value="Peptidase_M48"/>
    <property type="match status" value="1"/>
</dbReference>
<reference evidence="9 10" key="1">
    <citation type="submission" date="2012-04" db="EMBL/GenBank/DDBJ databases">
        <title>The Genome Sequence of Bartonella rochalimae BMGH.</title>
        <authorList>
            <consortium name="The Broad Institute Genome Sequencing Platform"/>
            <consortium name="The Broad Institute Genome Sequencing Center for Infectious Disease"/>
            <person name="Feldgarden M."/>
            <person name="Kirby J."/>
            <person name="Kosoy M."/>
            <person name="Birtles R."/>
            <person name="Probert W.S."/>
            <person name="Chiaraviglio L."/>
            <person name="Walker B."/>
            <person name="Young S.K."/>
            <person name="Zeng Q."/>
            <person name="Gargeya S."/>
            <person name="Fitzgerald M."/>
            <person name="Haas B."/>
            <person name="Abouelleil A."/>
            <person name="Alvarado L."/>
            <person name="Arachchi H.M."/>
            <person name="Berlin A.M."/>
            <person name="Chapman S.B."/>
            <person name="Goldberg J."/>
            <person name="Griggs A."/>
            <person name="Gujja S."/>
            <person name="Hansen M."/>
            <person name="Howarth C."/>
            <person name="Imamovic A."/>
            <person name="Larimer J."/>
            <person name="McCowen C."/>
            <person name="Montmayeur A."/>
            <person name="Murphy C."/>
            <person name="Neiman D."/>
            <person name="Pearson M."/>
            <person name="Priest M."/>
            <person name="Roberts A."/>
            <person name="Saif S."/>
            <person name="Shea T."/>
            <person name="Sisk P."/>
            <person name="Sykes S."/>
            <person name="Wortman J."/>
            <person name="Nusbaum C."/>
            <person name="Birren B."/>
        </authorList>
    </citation>
    <scope>NUCLEOTIDE SEQUENCE [LARGE SCALE GENOMIC DNA]</scope>
    <source>
        <strain evidence="9 10">ATCC BAA-1498</strain>
    </source>
</reference>
<dbReference type="PATRIC" id="fig|685782.3.peg.885"/>
<evidence type="ECO:0000313" key="9">
    <source>
        <dbReference type="EMBL" id="KEC54960.1"/>
    </source>
</evidence>
<dbReference type="PANTHER" id="PTHR22726:SF1">
    <property type="entry name" value="METALLOENDOPEPTIDASE OMA1, MITOCHONDRIAL"/>
    <property type="match status" value="1"/>
</dbReference>
<keyword evidence="2" id="KW-0645">Protease</keyword>
<dbReference type="InterPro" id="IPR051156">
    <property type="entry name" value="Mito/Outer_Membr_Metalloprot"/>
</dbReference>
<dbReference type="GO" id="GO:0051603">
    <property type="term" value="P:proteolysis involved in protein catabolic process"/>
    <property type="evidence" value="ECO:0007669"/>
    <property type="project" value="TreeGrafter"/>
</dbReference>
<dbReference type="AlphaFoldDB" id="A0A067W4X5"/>
<evidence type="ECO:0000256" key="3">
    <source>
        <dbReference type="ARBA" id="ARBA00022723"/>
    </source>
</evidence>
<evidence type="ECO:0000313" key="10">
    <source>
        <dbReference type="Proteomes" id="UP000027336"/>
    </source>
</evidence>
<keyword evidence="7" id="KW-1133">Transmembrane helix</keyword>
<protein>
    <recommendedName>
        <fullName evidence="8">Peptidase M48 domain-containing protein</fullName>
    </recommendedName>
</protein>
<dbReference type="GO" id="GO:0016020">
    <property type="term" value="C:membrane"/>
    <property type="evidence" value="ECO:0007669"/>
    <property type="project" value="TreeGrafter"/>
</dbReference>
<evidence type="ECO:0000256" key="5">
    <source>
        <dbReference type="ARBA" id="ARBA00022833"/>
    </source>
</evidence>
<dbReference type="GO" id="GO:0004222">
    <property type="term" value="F:metalloendopeptidase activity"/>
    <property type="evidence" value="ECO:0007669"/>
    <property type="project" value="InterPro"/>
</dbReference>
<dbReference type="CDD" id="cd07324">
    <property type="entry name" value="M48C_Oma1-like"/>
    <property type="match status" value="1"/>
</dbReference>
<dbReference type="PANTHER" id="PTHR22726">
    <property type="entry name" value="METALLOENDOPEPTIDASE OMA1"/>
    <property type="match status" value="1"/>
</dbReference>
<evidence type="ECO:0000256" key="7">
    <source>
        <dbReference type="SAM" id="Phobius"/>
    </source>
</evidence>
<organism evidence="9 10">
    <name type="scientific">Bartonella rochalimae ATCC BAA-1498</name>
    <dbReference type="NCBI Taxonomy" id="685782"/>
    <lineage>
        <taxon>Bacteria</taxon>
        <taxon>Pseudomonadati</taxon>
        <taxon>Pseudomonadota</taxon>
        <taxon>Alphaproteobacteria</taxon>
        <taxon>Hyphomicrobiales</taxon>
        <taxon>Bartonellaceae</taxon>
        <taxon>Bartonella</taxon>
    </lineage>
</organism>
<dbReference type="eggNOG" id="COG4784">
    <property type="taxonomic scope" value="Bacteria"/>
</dbReference>